<dbReference type="CDD" id="cd00609">
    <property type="entry name" value="AAT_like"/>
    <property type="match status" value="1"/>
</dbReference>
<dbReference type="Proteomes" id="UP000190409">
    <property type="component" value="Unassembled WGS sequence"/>
</dbReference>
<gene>
    <name evidence="8" type="ORF">BWX42_04820</name>
</gene>
<keyword evidence="5" id="KW-0663">Pyridoxal phosphate</keyword>
<evidence type="ECO:0000313" key="9">
    <source>
        <dbReference type="Proteomes" id="UP000190409"/>
    </source>
</evidence>
<dbReference type="InterPro" id="IPR015424">
    <property type="entry name" value="PyrdxlP-dep_Trfase"/>
</dbReference>
<dbReference type="InterPro" id="IPR015422">
    <property type="entry name" value="PyrdxlP-dep_Trfase_small"/>
</dbReference>
<comment type="similarity">
    <text evidence="2 6">Belongs to the class-I pyridoxal-phosphate-dependent aminotransferase family.</text>
</comment>
<name>A0A1S8KN46_9LACT</name>
<dbReference type="PANTHER" id="PTHR46383">
    <property type="entry name" value="ASPARTATE AMINOTRANSFERASE"/>
    <property type="match status" value="1"/>
</dbReference>
<dbReference type="InterPro" id="IPR015421">
    <property type="entry name" value="PyrdxlP-dep_Trfase_major"/>
</dbReference>
<accession>A0A1S8KN46</accession>
<organism evidence="8 9">
    <name type="scientific">Dolosigranulum pigrum</name>
    <dbReference type="NCBI Taxonomy" id="29394"/>
    <lineage>
        <taxon>Bacteria</taxon>
        <taxon>Bacillati</taxon>
        <taxon>Bacillota</taxon>
        <taxon>Bacilli</taxon>
        <taxon>Lactobacillales</taxon>
        <taxon>Carnobacteriaceae</taxon>
        <taxon>Dolosigranulum</taxon>
    </lineage>
</organism>
<keyword evidence="3 6" id="KW-0032">Aminotransferase</keyword>
<evidence type="ECO:0000259" key="7">
    <source>
        <dbReference type="Pfam" id="PF00155"/>
    </source>
</evidence>
<dbReference type="GO" id="GO:0008483">
    <property type="term" value="F:transaminase activity"/>
    <property type="evidence" value="ECO:0007669"/>
    <property type="project" value="UniProtKB-KW"/>
</dbReference>
<reference evidence="8 9" key="1">
    <citation type="submission" date="2017-01" db="EMBL/GenBank/DDBJ databases">
        <title>Complete Genome Sequence of Dolosigranulum pigrum isolated from a Patient with interstitial lung disease.</title>
        <authorList>
            <person name="Mukhopadhyay R."/>
            <person name="Joaquin J."/>
            <person name="Hogue R."/>
            <person name="Fitzgerald S."/>
            <person name="Jospin G."/>
            <person name="Eisen J.A."/>
            <person name="Chaturvedi V."/>
        </authorList>
    </citation>
    <scope>NUCLEOTIDE SEQUENCE [LARGE SCALE GENOMIC DNA]</scope>
    <source>
        <strain evidence="8 9">15S00348</strain>
    </source>
</reference>
<evidence type="ECO:0000256" key="3">
    <source>
        <dbReference type="ARBA" id="ARBA00022576"/>
    </source>
</evidence>
<protein>
    <recommendedName>
        <fullName evidence="6">Aminotransferase</fullName>
        <ecNumber evidence="6">2.6.1.-</ecNumber>
    </recommendedName>
</protein>
<dbReference type="Gene3D" id="3.40.640.10">
    <property type="entry name" value="Type I PLP-dependent aspartate aminotransferase-like (Major domain)"/>
    <property type="match status" value="1"/>
</dbReference>
<keyword evidence="4 6" id="KW-0808">Transferase</keyword>
<dbReference type="EC" id="2.6.1.-" evidence="6"/>
<comment type="caution">
    <text evidence="8">The sequence shown here is derived from an EMBL/GenBank/DDBJ whole genome shotgun (WGS) entry which is preliminary data.</text>
</comment>
<evidence type="ECO:0000256" key="1">
    <source>
        <dbReference type="ARBA" id="ARBA00001933"/>
    </source>
</evidence>
<dbReference type="EMBL" id="MUYF01000003">
    <property type="protein sequence ID" value="OOL81159.1"/>
    <property type="molecule type" value="Genomic_DNA"/>
</dbReference>
<proteinExistence type="inferred from homology"/>
<evidence type="ECO:0000256" key="2">
    <source>
        <dbReference type="ARBA" id="ARBA00007441"/>
    </source>
</evidence>
<dbReference type="FunFam" id="3.40.640.10:FF:000033">
    <property type="entry name" value="Aspartate aminotransferase"/>
    <property type="match status" value="1"/>
</dbReference>
<comment type="cofactor">
    <cofactor evidence="1 6">
        <name>pyridoxal 5'-phosphate</name>
        <dbReference type="ChEBI" id="CHEBI:597326"/>
    </cofactor>
</comment>
<dbReference type="NCBIfam" id="NF005588">
    <property type="entry name" value="PRK07309.1"/>
    <property type="match status" value="1"/>
</dbReference>
<dbReference type="PROSITE" id="PS00105">
    <property type="entry name" value="AA_TRANSFER_CLASS_1"/>
    <property type="match status" value="1"/>
</dbReference>
<evidence type="ECO:0000256" key="6">
    <source>
        <dbReference type="RuleBase" id="RU000481"/>
    </source>
</evidence>
<feature type="domain" description="Aminotransferase class I/classII large" evidence="7">
    <location>
        <begin position="38"/>
        <end position="385"/>
    </location>
</feature>
<dbReference type="InterPro" id="IPR004839">
    <property type="entry name" value="Aminotransferase_I/II_large"/>
</dbReference>
<evidence type="ECO:0000256" key="4">
    <source>
        <dbReference type="ARBA" id="ARBA00022679"/>
    </source>
</evidence>
<dbReference type="GO" id="GO:0006520">
    <property type="term" value="P:amino acid metabolic process"/>
    <property type="evidence" value="ECO:0007669"/>
    <property type="project" value="InterPro"/>
</dbReference>
<dbReference type="InterPro" id="IPR050596">
    <property type="entry name" value="AspAT/PAT-like"/>
</dbReference>
<dbReference type="PANTHER" id="PTHR46383:SF4">
    <property type="entry name" value="AMINOTRANSFERASE"/>
    <property type="match status" value="1"/>
</dbReference>
<dbReference type="GO" id="GO:0030170">
    <property type="term" value="F:pyridoxal phosphate binding"/>
    <property type="evidence" value="ECO:0007669"/>
    <property type="project" value="InterPro"/>
</dbReference>
<dbReference type="AlphaFoldDB" id="A0A1S8KN46"/>
<sequence>MDFSDKTTLFNHYLDDIEVPLIRAFDLKCQSIEGINRLTLGQPDFPTPEHIKDAAKKALDDNFTGYTHSAGDIRLREAAASFVKKKYNLDYDPATEVITTIGATEALTTALHAIINKGDKILIAAPYFSIYKEIVHLGGGIPVFIDTAKNNFVLSPEMIEEAMAEHGDQVKGVLLNYPTNPTGVTWTAKECQAIAETMKQYPDVFVISDEIYSELVYEGHHVSMGEYLREQSIIINGLSKSHSMTGWRIGFTFAPAEITTELQKVHQYMVTSTTSIAQAGAIEALTNGLDDAEPMKAKYKERRDYILAEMEDMGFTVAKPNGAFYLYAKIPAGYIQDSYEFVVDLAEKAKVAVVPGIAFGDAGEGYIRISYAASLEQLKEAMERIRTYMDDERPAK</sequence>
<dbReference type="Pfam" id="PF00155">
    <property type="entry name" value="Aminotran_1_2"/>
    <property type="match status" value="1"/>
</dbReference>
<dbReference type="SUPFAM" id="SSF53383">
    <property type="entry name" value="PLP-dependent transferases"/>
    <property type="match status" value="1"/>
</dbReference>
<evidence type="ECO:0000256" key="5">
    <source>
        <dbReference type="ARBA" id="ARBA00022898"/>
    </source>
</evidence>
<evidence type="ECO:0000313" key="8">
    <source>
        <dbReference type="EMBL" id="OOL81159.1"/>
    </source>
</evidence>
<dbReference type="Gene3D" id="3.90.1150.10">
    <property type="entry name" value="Aspartate Aminotransferase, domain 1"/>
    <property type="match status" value="1"/>
</dbReference>
<dbReference type="InterPro" id="IPR004838">
    <property type="entry name" value="NHTrfase_class1_PyrdxlP-BS"/>
</dbReference>